<dbReference type="Proteomes" id="UP000240739">
    <property type="component" value="Unassembled WGS sequence"/>
</dbReference>
<reference evidence="2 3" key="1">
    <citation type="submission" date="2018-03" db="EMBL/GenBank/DDBJ databases">
        <title>Aquarubrobacter algicola gen. nov., sp. nov., a novel actinobacterium isolated from shallow eutrophic lake during the end of cyanobacterial harmful algal blooms.</title>
        <authorList>
            <person name="Chun S.J."/>
        </authorList>
    </citation>
    <scope>NUCLEOTIDE SEQUENCE [LARGE SCALE GENOMIC DNA]</scope>
    <source>
        <strain evidence="2 3">Seoho-28</strain>
    </source>
</reference>
<feature type="signal peptide" evidence="1">
    <location>
        <begin position="1"/>
        <end position="22"/>
    </location>
</feature>
<gene>
    <name evidence="2" type="ORF">C7Y72_03870</name>
</gene>
<comment type="caution">
    <text evidence="2">The sequence shown here is derived from an EMBL/GenBank/DDBJ whole genome shotgun (WGS) entry which is preliminary data.</text>
</comment>
<evidence type="ECO:0000313" key="2">
    <source>
        <dbReference type="EMBL" id="PTL58849.1"/>
    </source>
</evidence>
<keyword evidence="3" id="KW-1185">Reference proteome</keyword>
<dbReference type="RefSeq" id="WP_107567286.1">
    <property type="nucleotide sequence ID" value="NZ_PYYB01000001.1"/>
</dbReference>
<accession>A0A2T4UI06</accession>
<keyword evidence="1" id="KW-0732">Signal</keyword>
<feature type="chain" id="PRO_5039246121" evidence="1">
    <location>
        <begin position="23"/>
        <end position="341"/>
    </location>
</feature>
<protein>
    <submittedName>
        <fullName evidence="2">Uncharacterized protein</fullName>
    </submittedName>
</protein>
<sequence length="341" mass="34361">MTRMSRLAATALAAVAIVPASAQVANADVKATASASATIDVASHLKKASTATAKLSAHIEAGRDGAALKVLKVVRRETTTAARDARRLALRVTGDASAERAIWALTAAGAAQSQAAGAYVDLLVDTDGRLQLSLAGALPSSVASRDAVVQSLTTLLDKLKDPELQALASQALAALAAQTPSTLDELADIPVDQMPVRVANIVKTVMGTTTQAIDLLTQRMSALIPTLPTAAQAPMTQALASVGQILKTVTDGVAQMSTSIAGSIQQIITALKPAAAAAPNAGGEIDADVETAAQLDGSVNVSMPSLGSLIPNLSGVVPGFGGFINNLLGNLPFVGALLGGR</sequence>
<proteinExistence type="predicted"/>
<name>A0A2T4UI06_9ACTN</name>
<evidence type="ECO:0000313" key="3">
    <source>
        <dbReference type="Proteomes" id="UP000240739"/>
    </source>
</evidence>
<evidence type="ECO:0000256" key="1">
    <source>
        <dbReference type="SAM" id="SignalP"/>
    </source>
</evidence>
<dbReference type="EMBL" id="PYYB01000001">
    <property type="protein sequence ID" value="PTL58849.1"/>
    <property type="molecule type" value="Genomic_DNA"/>
</dbReference>
<organism evidence="2 3">
    <name type="scientific">Paraconexibacter algicola</name>
    <dbReference type="NCBI Taxonomy" id="2133960"/>
    <lineage>
        <taxon>Bacteria</taxon>
        <taxon>Bacillati</taxon>
        <taxon>Actinomycetota</taxon>
        <taxon>Thermoleophilia</taxon>
        <taxon>Solirubrobacterales</taxon>
        <taxon>Paraconexibacteraceae</taxon>
        <taxon>Paraconexibacter</taxon>
    </lineage>
</organism>
<dbReference type="AlphaFoldDB" id="A0A2T4UI06"/>